<evidence type="ECO:0000313" key="2">
    <source>
        <dbReference type="EMBL" id="CAA2954056.1"/>
    </source>
</evidence>
<comment type="caution">
    <text evidence="2">The sequence shown here is derived from an EMBL/GenBank/DDBJ whole genome shotgun (WGS) entry which is preliminary data.</text>
</comment>
<dbReference type="Gramene" id="OE9A066362T1">
    <property type="protein sequence ID" value="OE9A066362C1"/>
    <property type="gene ID" value="OE9A066362"/>
</dbReference>
<dbReference type="AlphaFoldDB" id="A0A8S0PLE1"/>
<evidence type="ECO:0000256" key="1">
    <source>
        <dbReference type="SAM" id="MobiDB-lite"/>
    </source>
</evidence>
<dbReference type="Proteomes" id="UP000594638">
    <property type="component" value="Unassembled WGS sequence"/>
</dbReference>
<protein>
    <submittedName>
        <fullName evidence="2">Uncharacterized protein</fullName>
    </submittedName>
</protein>
<feature type="compositionally biased region" description="Basic and acidic residues" evidence="1">
    <location>
        <begin position="141"/>
        <end position="151"/>
    </location>
</feature>
<dbReference type="EMBL" id="CACTIH010000105">
    <property type="protein sequence ID" value="CAA2954056.1"/>
    <property type="molecule type" value="Genomic_DNA"/>
</dbReference>
<gene>
    <name evidence="2" type="ORF">OLEA9_A066362</name>
</gene>
<reference evidence="2 3" key="1">
    <citation type="submission" date="2019-12" db="EMBL/GenBank/DDBJ databases">
        <authorList>
            <person name="Alioto T."/>
            <person name="Alioto T."/>
            <person name="Gomez Garrido J."/>
        </authorList>
    </citation>
    <scope>NUCLEOTIDE SEQUENCE [LARGE SCALE GENOMIC DNA]</scope>
</reference>
<keyword evidence="3" id="KW-1185">Reference proteome</keyword>
<name>A0A8S0PLE1_OLEEU</name>
<accession>A0A8S0PLE1</accession>
<feature type="region of interest" description="Disordered" evidence="1">
    <location>
        <begin position="64"/>
        <end position="151"/>
    </location>
</feature>
<evidence type="ECO:0000313" key="3">
    <source>
        <dbReference type="Proteomes" id="UP000594638"/>
    </source>
</evidence>
<feature type="compositionally biased region" description="Basic and acidic residues" evidence="1">
    <location>
        <begin position="86"/>
        <end position="133"/>
    </location>
</feature>
<proteinExistence type="predicted"/>
<organism evidence="2 3">
    <name type="scientific">Olea europaea subsp. europaea</name>
    <dbReference type="NCBI Taxonomy" id="158383"/>
    <lineage>
        <taxon>Eukaryota</taxon>
        <taxon>Viridiplantae</taxon>
        <taxon>Streptophyta</taxon>
        <taxon>Embryophyta</taxon>
        <taxon>Tracheophyta</taxon>
        <taxon>Spermatophyta</taxon>
        <taxon>Magnoliopsida</taxon>
        <taxon>eudicotyledons</taxon>
        <taxon>Gunneridae</taxon>
        <taxon>Pentapetalae</taxon>
        <taxon>asterids</taxon>
        <taxon>lamiids</taxon>
        <taxon>Lamiales</taxon>
        <taxon>Oleaceae</taxon>
        <taxon>Oleeae</taxon>
        <taxon>Olea</taxon>
    </lineage>
</organism>
<sequence length="151" mass="16719">MVAPSSSGLQGTRSGPNVVREDVESMLLDQRILFEMRLRTMKLEIMQHVTDEFARLRDFISTLVPPSGGTSTSAAALVVNEPNIWDDSHEVGEGSDKQSPHDNDHADQGEMHKVNDGKGREEWSPQDDNHAEEGDMQETPDAGRQKIHSEG</sequence>